<feature type="compositionally biased region" description="Gly residues" evidence="8">
    <location>
        <begin position="697"/>
        <end position="709"/>
    </location>
</feature>
<accession>A0AA40AXH8</accession>
<feature type="domain" description="AB hydrolase-1" evidence="9">
    <location>
        <begin position="132"/>
        <end position="427"/>
    </location>
</feature>
<evidence type="ECO:0000256" key="6">
    <source>
        <dbReference type="ARBA" id="ARBA00023098"/>
    </source>
</evidence>
<evidence type="ECO:0000256" key="3">
    <source>
        <dbReference type="ARBA" id="ARBA00022801"/>
    </source>
</evidence>
<reference evidence="10" key="1">
    <citation type="submission" date="2023-06" db="EMBL/GenBank/DDBJ databases">
        <title>Genome-scale phylogeny and comparative genomics of the fungal order Sordariales.</title>
        <authorList>
            <consortium name="Lawrence Berkeley National Laboratory"/>
            <person name="Hensen N."/>
            <person name="Bonometti L."/>
            <person name="Westerberg I."/>
            <person name="Brannstrom I.O."/>
            <person name="Guillou S."/>
            <person name="Cros-Aarteil S."/>
            <person name="Calhoun S."/>
            <person name="Haridas S."/>
            <person name="Kuo A."/>
            <person name="Mondo S."/>
            <person name="Pangilinan J."/>
            <person name="Riley R."/>
            <person name="Labutti K."/>
            <person name="Andreopoulos B."/>
            <person name="Lipzen A."/>
            <person name="Chen C."/>
            <person name="Yanf M."/>
            <person name="Daum C."/>
            <person name="Ng V."/>
            <person name="Clum A."/>
            <person name="Steindorff A."/>
            <person name="Ohm R."/>
            <person name="Martin F."/>
            <person name="Silar P."/>
            <person name="Natvig D."/>
            <person name="Lalanne C."/>
            <person name="Gautier V."/>
            <person name="Ament-Velasquez S.L."/>
            <person name="Kruys A."/>
            <person name="Hutchinson M.I."/>
            <person name="Powell A.J."/>
            <person name="Barry K."/>
            <person name="Miller A.N."/>
            <person name="Grigoriev I.V."/>
            <person name="Debuchy R."/>
            <person name="Gladieux P."/>
            <person name="Thoren M.H."/>
            <person name="Johannesson H."/>
        </authorList>
    </citation>
    <scope>NUCLEOTIDE SEQUENCE</scope>
    <source>
        <strain evidence="10">CBS 540.89</strain>
    </source>
</reference>
<feature type="compositionally biased region" description="Basic and acidic residues" evidence="8">
    <location>
        <begin position="552"/>
        <end position="563"/>
    </location>
</feature>
<proteinExistence type="predicted"/>
<evidence type="ECO:0000256" key="5">
    <source>
        <dbReference type="ARBA" id="ARBA00022989"/>
    </source>
</evidence>
<dbReference type="FunFam" id="3.40.50.1820:FF:000095">
    <property type="entry name" value="Triglyceride lipase-cholesterol esterase"/>
    <property type="match status" value="1"/>
</dbReference>
<keyword evidence="3 10" id="KW-0378">Hydrolase</keyword>
<dbReference type="InterPro" id="IPR029058">
    <property type="entry name" value="AB_hydrolase_fold"/>
</dbReference>
<dbReference type="Gene3D" id="3.40.50.1820">
    <property type="entry name" value="alpha/beta hydrolase"/>
    <property type="match status" value="1"/>
</dbReference>
<protein>
    <submittedName>
        <fullName evidence="10">Alpha/Beta hydrolase protein</fullName>
    </submittedName>
</protein>
<dbReference type="GO" id="GO:0016787">
    <property type="term" value="F:hydrolase activity"/>
    <property type="evidence" value="ECO:0007669"/>
    <property type="project" value="UniProtKB-KW"/>
</dbReference>
<dbReference type="InterPro" id="IPR000073">
    <property type="entry name" value="AB_hydrolase_1"/>
</dbReference>
<organism evidence="10 11">
    <name type="scientific">Apiosordaria backusii</name>
    <dbReference type="NCBI Taxonomy" id="314023"/>
    <lineage>
        <taxon>Eukaryota</taxon>
        <taxon>Fungi</taxon>
        <taxon>Dikarya</taxon>
        <taxon>Ascomycota</taxon>
        <taxon>Pezizomycotina</taxon>
        <taxon>Sordariomycetes</taxon>
        <taxon>Sordariomycetidae</taxon>
        <taxon>Sordariales</taxon>
        <taxon>Lasiosphaeriaceae</taxon>
        <taxon>Apiosordaria</taxon>
    </lineage>
</organism>
<comment type="caution">
    <text evidence="10">The sequence shown here is derived from an EMBL/GenBank/DDBJ whole genome shotgun (WGS) entry which is preliminary data.</text>
</comment>
<comment type="subcellular location">
    <subcellularLocation>
        <location evidence="1">Membrane</location>
        <topology evidence="1">Single-pass membrane protein</topology>
    </subcellularLocation>
</comment>
<dbReference type="SUPFAM" id="SSF53474">
    <property type="entry name" value="alpha/beta-Hydrolases"/>
    <property type="match status" value="1"/>
</dbReference>
<evidence type="ECO:0000313" key="10">
    <source>
        <dbReference type="EMBL" id="KAK0723850.1"/>
    </source>
</evidence>
<feature type="region of interest" description="Disordered" evidence="8">
    <location>
        <begin position="502"/>
        <end position="574"/>
    </location>
</feature>
<feature type="region of interest" description="Disordered" evidence="8">
    <location>
        <begin position="691"/>
        <end position="727"/>
    </location>
</feature>
<keyword evidence="7" id="KW-0472">Membrane</keyword>
<evidence type="ECO:0000256" key="2">
    <source>
        <dbReference type="ARBA" id="ARBA00022692"/>
    </source>
</evidence>
<keyword evidence="4" id="KW-0442">Lipid degradation</keyword>
<keyword evidence="6" id="KW-0443">Lipid metabolism</keyword>
<keyword evidence="5" id="KW-1133">Transmembrane helix</keyword>
<evidence type="ECO:0000256" key="8">
    <source>
        <dbReference type="SAM" id="MobiDB-lite"/>
    </source>
</evidence>
<dbReference type="PANTHER" id="PTHR11005">
    <property type="entry name" value="LYSOSOMAL ACID LIPASE-RELATED"/>
    <property type="match status" value="1"/>
</dbReference>
<dbReference type="EMBL" id="JAUKTV010000011">
    <property type="protein sequence ID" value="KAK0723850.1"/>
    <property type="molecule type" value="Genomic_DNA"/>
</dbReference>
<evidence type="ECO:0000256" key="7">
    <source>
        <dbReference type="ARBA" id="ARBA00023136"/>
    </source>
</evidence>
<dbReference type="Proteomes" id="UP001172159">
    <property type="component" value="Unassembled WGS sequence"/>
</dbReference>
<dbReference type="AlphaFoldDB" id="A0AA40AXH8"/>
<evidence type="ECO:0000256" key="1">
    <source>
        <dbReference type="ARBA" id="ARBA00004167"/>
    </source>
</evidence>
<dbReference type="Pfam" id="PF00561">
    <property type="entry name" value="Abhydrolase_1"/>
    <property type="match status" value="1"/>
</dbReference>
<evidence type="ECO:0000259" key="9">
    <source>
        <dbReference type="Pfam" id="PF00561"/>
    </source>
</evidence>
<dbReference type="GO" id="GO:0016020">
    <property type="term" value="C:membrane"/>
    <property type="evidence" value="ECO:0007669"/>
    <property type="project" value="UniProtKB-SubCell"/>
</dbReference>
<dbReference type="GO" id="GO:0016042">
    <property type="term" value="P:lipid catabolic process"/>
    <property type="evidence" value="ECO:0007669"/>
    <property type="project" value="UniProtKB-KW"/>
</dbReference>
<evidence type="ECO:0000256" key="4">
    <source>
        <dbReference type="ARBA" id="ARBA00022963"/>
    </source>
</evidence>
<gene>
    <name evidence="10" type="ORF">B0T21DRAFT_372598</name>
</gene>
<sequence>MAVPFLGRLNPTEYVALVGSFLLVGLEAFIRILTLALPPSLLQLCYGISRRLFNRWTTPAQKRAEQRRKSVSASIRDASDFVDLCAMFGYTAEEHVVRTEDGYLLGIHRLAWRKGEEDQRVNRGPNSLKKKVVYLHHGLLMNSEVWVCLTDDQRALPFALVEKGFDVWLGNNRGNKYSKKSIRYSPTTAEFWNFSIDQFALHDIPNSISYILEITGQPSLSYIGFSQGTAQAFASLSIHPKLNEQVNVFIALAPAMSPAGLSNGIVDALVKASPQVLFLLFGRRSILSSATMWQSILYPPLFTKLIDLGLSFLFNWQTKNISTSQKLAAYPHLYSFTSTKSVVHWFQIIRTKSFQMYDDDVHRPLISATNNKYTKVARYPTRNIKTPIVLVYGGSDSLVDIKTMLKELPSQTLANEIPHYEHLDFLWARDVDKLVFQHVFDALESFTGAEHTREEYERYRTVRRQHTDLVKMESGLRRGSHLARGSDVADSDVSTAVGEETVKVAEGNGRANGDAVVPGSETDEAESEGGISPTKRLGSPLKIRSQSQLQFQERERPLPRESHIPSPTTQQQPVLVVPPRTSRIAKPRGSKGNLAAEMAASTGDDYPNSPQTPVSKAEMMDGFADSPTAAGANATTTGMTGMMNMMTTPKRRSTGGSHLSFDSMKGGKGISLGASKAVGGVTTSTNDIAALTVTSPGGAGSSDEGGGRGAAPAHLRKGSAASVGLKK</sequence>
<name>A0AA40AXH8_9PEZI</name>
<keyword evidence="2" id="KW-0812">Transmembrane</keyword>
<keyword evidence="11" id="KW-1185">Reference proteome</keyword>
<evidence type="ECO:0000313" key="11">
    <source>
        <dbReference type="Proteomes" id="UP001172159"/>
    </source>
</evidence>